<dbReference type="AlphaFoldDB" id="A0AA46P1I5"/>
<sequence length="169" mass="19934">MRWSESILEAHLNAHRNKASLAQERLKEQNDAKVREQVKTRLKLKSKQNTNIVENLILDVELWTIPPSVNNYWSVTRGKKWHLSQKAQDFHNYVRSIVPVLSTDMRLKMDVTFHFPDNKIRDIDNYLKATIDSLVKCQFCLDDEQFDVLIVRRGEYVKGGLIQLKVWEI</sequence>
<keyword evidence="1" id="KW-0378">Hydrolase</keyword>
<dbReference type="Proteomes" id="UP001164064">
    <property type="component" value="Chromosome"/>
</dbReference>
<dbReference type="GO" id="GO:0008821">
    <property type="term" value="F:crossover junction DNA endonuclease activity"/>
    <property type="evidence" value="ECO:0007669"/>
    <property type="project" value="UniProtKB-EC"/>
</dbReference>
<dbReference type="InterPro" id="IPR036614">
    <property type="entry name" value="RusA-like_sf"/>
</dbReference>
<dbReference type="Gene3D" id="3.30.1330.70">
    <property type="entry name" value="Holliday junction resolvase RusA"/>
    <property type="match status" value="1"/>
</dbReference>
<dbReference type="Pfam" id="PF05866">
    <property type="entry name" value="RusA"/>
    <property type="match status" value="1"/>
</dbReference>
<protein>
    <submittedName>
        <fullName evidence="1">RusA family crossover junction endodeoxyribonuclease</fullName>
        <ecNumber evidence="1">3.1.21.10</ecNumber>
    </submittedName>
</protein>
<organism evidence="1 2">
    <name type="scientific">Acinetobacter ursingii</name>
    <dbReference type="NCBI Taxonomy" id="108980"/>
    <lineage>
        <taxon>Bacteria</taxon>
        <taxon>Pseudomonadati</taxon>
        <taxon>Pseudomonadota</taxon>
        <taxon>Gammaproteobacteria</taxon>
        <taxon>Moraxellales</taxon>
        <taxon>Moraxellaceae</taxon>
        <taxon>Acinetobacter</taxon>
    </lineage>
</organism>
<accession>A0AA46P1I5</accession>
<dbReference type="SUPFAM" id="SSF103084">
    <property type="entry name" value="Holliday junction resolvase RusA"/>
    <property type="match status" value="1"/>
</dbReference>
<name>A0AA46P1I5_9GAMM</name>
<proteinExistence type="predicted"/>
<gene>
    <name evidence="1" type="ORF">LSO60_05760</name>
</gene>
<dbReference type="EC" id="3.1.21.10" evidence="1"/>
<dbReference type="GO" id="GO:0000287">
    <property type="term" value="F:magnesium ion binding"/>
    <property type="evidence" value="ECO:0007669"/>
    <property type="project" value="InterPro"/>
</dbReference>
<dbReference type="RefSeq" id="WP_263513087.1">
    <property type="nucleotide sequence ID" value="NZ_CP089051.1"/>
</dbReference>
<reference evidence="1" key="1">
    <citation type="journal article" date="2022" name="J Glob Antimicrob Resist">
        <title>Comparative analysis of IMP-4- and OXA-58-containing plasmids of three carbapenemase-producing Acinetobacter ursingii strains in the Netherlands.</title>
        <authorList>
            <person name="Hendrickx A.P.A."/>
            <person name="Schade R.P."/>
            <person name="Landman F."/>
            <person name="Bosch T."/>
            <person name="Schouls L.M."/>
            <person name="van Dijk K."/>
        </authorList>
    </citation>
    <scope>NUCLEOTIDE SEQUENCE</scope>
    <source>
        <strain evidence="1">RIVM_C010559</strain>
    </source>
</reference>
<evidence type="ECO:0000313" key="2">
    <source>
        <dbReference type="Proteomes" id="UP001164064"/>
    </source>
</evidence>
<dbReference type="InterPro" id="IPR008822">
    <property type="entry name" value="Endonuclease_RusA-like"/>
</dbReference>
<dbReference type="GO" id="GO:0006281">
    <property type="term" value="P:DNA repair"/>
    <property type="evidence" value="ECO:0007669"/>
    <property type="project" value="InterPro"/>
</dbReference>
<evidence type="ECO:0000313" key="1">
    <source>
        <dbReference type="EMBL" id="UYF72766.1"/>
    </source>
</evidence>
<dbReference type="GO" id="GO:0006310">
    <property type="term" value="P:DNA recombination"/>
    <property type="evidence" value="ECO:0007669"/>
    <property type="project" value="InterPro"/>
</dbReference>
<dbReference type="EMBL" id="CP089051">
    <property type="protein sequence ID" value="UYF72766.1"/>
    <property type="molecule type" value="Genomic_DNA"/>
</dbReference>